<dbReference type="Gene3D" id="3.80.30.20">
    <property type="entry name" value="tm_1862 like domain"/>
    <property type="match status" value="1"/>
</dbReference>
<dbReference type="EMBL" id="CP061839">
    <property type="protein sequence ID" value="QOW61010.1"/>
    <property type="molecule type" value="Genomic_DNA"/>
</dbReference>
<evidence type="ECO:0000256" key="6">
    <source>
        <dbReference type="ARBA" id="ARBA00023004"/>
    </source>
</evidence>
<comment type="function">
    <text evidence="8">Catalyzes the methylthiolation of an aspartic acid residue of ribosomal protein uS12.</text>
</comment>
<dbReference type="PROSITE" id="PS51918">
    <property type="entry name" value="RADICAL_SAM"/>
    <property type="match status" value="1"/>
</dbReference>
<dbReference type="GO" id="GO:0035599">
    <property type="term" value="F:aspartic acid methylthiotransferase activity"/>
    <property type="evidence" value="ECO:0007669"/>
    <property type="project" value="TreeGrafter"/>
</dbReference>
<keyword evidence="6 8" id="KW-0408">Iron</keyword>
<dbReference type="InterPro" id="IPR006638">
    <property type="entry name" value="Elp3/MiaA/NifB-like_rSAM"/>
</dbReference>
<gene>
    <name evidence="8" type="primary">rimO</name>
    <name evidence="11" type="ORF">IFE08_00885</name>
</gene>
<dbReference type="SUPFAM" id="SSF102114">
    <property type="entry name" value="Radical SAM enzymes"/>
    <property type="match status" value="1"/>
</dbReference>
<evidence type="ECO:0000256" key="7">
    <source>
        <dbReference type="ARBA" id="ARBA00023014"/>
    </source>
</evidence>
<dbReference type="PANTHER" id="PTHR43837">
    <property type="entry name" value="RIBOSOMAL PROTEIN S12 METHYLTHIOTRANSFERASE RIMO"/>
    <property type="match status" value="1"/>
</dbReference>
<dbReference type="AlphaFoldDB" id="A0A7S7AW78"/>
<dbReference type="HAMAP" id="MF_01865">
    <property type="entry name" value="MTTase_RimO"/>
    <property type="match status" value="1"/>
</dbReference>
<dbReference type="InterPro" id="IPR013848">
    <property type="entry name" value="Methylthiotransferase_N"/>
</dbReference>
<dbReference type="SFLD" id="SFLDG01061">
    <property type="entry name" value="methylthiotransferase"/>
    <property type="match status" value="1"/>
</dbReference>
<keyword evidence="7 8" id="KW-0411">Iron-sulfur</keyword>
<keyword evidence="1 8" id="KW-0004">4Fe-4S</keyword>
<dbReference type="InterPro" id="IPR058240">
    <property type="entry name" value="rSAM_sf"/>
</dbReference>
<dbReference type="PROSITE" id="PS51449">
    <property type="entry name" value="MTTASE_N"/>
    <property type="match status" value="1"/>
</dbReference>
<feature type="binding site" evidence="8">
    <location>
        <position position="160"/>
    </location>
    <ligand>
        <name>[4Fe-4S] cluster</name>
        <dbReference type="ChEBI" id="CHEBI:49883"/>
        <label>2</label>
        <note>4Fe-4S-S-AdoMet</note>
    </ligand>
</feature>
<evidence type="ECO:0000256" key="2">
    <source>
        <dbReference type="ARBA" id="ARBA00022490"/>
    </source>
</evidence>
<comment type="cofactor">
    <cofactor evidence="8">
        <name>[4Fe-4S] cluster</name>
        <dbReference type="ChEBI" id="CHEBI:49883"/>
    </cofactor>
    <text evidence="8">Binds 2 [4Fe-4S] clusters. One cluster is coordinated with 3 cysteines and an exchangeable S-adenosyl-L-methionine.</text>
</comment>
<dbReference type="Proteomes" id="UP000593915">
    <property type="component" value="Chromosome"/>
</dbReference>
<feature type="binding site" evidence="8">
    <location>
        <position position="49"/>
    </location>
    <ligand>
        <name>[4Fe-4S] cluster</name>
        <dbReference type="ChEBI" id="CHEBI:49883"/>
        <label>1</label>
    </ligand>
</feature>
<evidence type="ECO:0000256" key="1">
    <source>
        <dbReference type="ARBA" id="ARBA00022485"/>
    </source>
</evidence>
<comment type="subcellular location">
    <subcellularLocation>
        <location evidence="8">Cytoplasm</location>
    </subcellularLocation>
</comment>
<evidence type="ECO:0000256" key="8">
    <source>
        <dbReference type="HAMAP-Rule" id="MF_01865"/>
    </source>
</evidence>
<dbReference type="InterPro" id="IPR007197">
    <property type="entry name" value="rSAM"/>
</dbReference>
<evidence type="ECO:0000259" key="10">
    <source>
        <dbReference type="PROSITE" id="PS51918"/>
    </source>
</evidence>
<keyword evidence="3 8" id="KW-0808">Transferase</keyword>
<feature type="domain" description="MTTase N-terminal" evidence="9">
    <location>
        <begin position="4"/>
        <end position="117"/>
    </location>
</feature>
<dbReference type="GO" id="GO:0005829">
    <property type="term" value="C:cytosol"/>
    <property type="evidence" value="ECO:0007669"/>
    <property type="project" value="TreeGrafter"/>
</dbReference>
<evidence type="ECO:0000259" key="9">
    <source>
        <dbReference type="PROSITE" id="PS51449"/>
    </source>
</evidence>
<dbReference type="RefSeq" id="WP_194076430.1">
    <property type="nucleotide sequence ID" value="NZ_CP061839.1"/>
</dbReference>
<accession>A0A7S7AW78</accession>
<proteinExistence type="inferred from homology"/>
<evidence type="ECO:0000313" key="12">
    <source>
        <dbReference type="Proteomes" id="UP000593915"/>
    </source>
</evidence>
<dbReference type="InterPro" id="IPR002792">
    <property type="entry name" value="TRAM_dom"/>
</dbReference>
<dbReference type="EC" id="2.8.4.4" evidence="8"/>
<keyword evidence="2 8" id="KW-0963">Cytoplasm</keyword>
<feature type="binding site" evidence="8">
    <location>
        <position position="156"/>
    </location>
    <ligand>
        <name>[4Fe-4S] cluster</name>
        <dbReference type="ChEBI" id="CHEBI:49883"/>
        <label>2</label>
        <note>4Fe-4S-S-AdoMet</note>
    </ligand>
</feature>
<feature type="domain" description="Radical SAM core" evidence="10">
    <location>
        <begin position="142"/>
        <end position="380"/>
    </location>
</feature>
<name>A0A7S7AW78_9SPIR</name>
<organism evidence="11 12">
    <name type="scientific">Treponema pedis</name>
    <dbReference type="NCBI Taxonomy" id="409322"/>
    <lineage>
        <taxon>Bacteria</taxon>
        <taxon>Pseudomonadati</taxon>
        <taxon>Spirochaetota</taxon>
        <taxon>Spirochaetia</taxon>
        <taxon>Spirochaetales</taxon>
        <taxon>Treponemataceae</taxon>
        <taxon>Treponema</taxon>
    </lineage>
</organism>
<dbReference type="InterPro" id="IPR020612">
    <property type="entry name" value="Methylthiotransferase_CS"/>
</dbReference>
<comment type="catalytic activity">
    <reaction evidence="8">
        <text>L-aspartate(89)-[ribosomal protein uS12]-hydrogen + (sulfur carrier)-SH + AH2 + 2 S-adenosyl-L-methionine = 3-methylsulfanyl-L-aspartate(89)-[ribosomal protein uS12]-hydrogen + (sulfur carrier)-H + 5'-deoxyadenosine + L-methionine + A + S-adenosyl-L-homocysteine + 2 H(+)</text>
        <dbReference type="Rhea" id="RHEA:37087"/>
        <dbReference type="Rhea" id="RHEA-COMP:10460"/>
        <dbReference type="Rhea" id="RHEA-COMP:10461"/>
        <dbReference type="Rhea" id="RHEA-COMP:14737"/>
        <dbReference type="Rhea" id="RHEA-COMP:14739"/>
        <dbReference type="ChEBI" id="CHEBI:13193"/>
        <dbReference type="ChEBI" id="CHEBI:15378"/>
        <dbReference type="ChEBI" id="CHEBI:17319"/>
        <dbReference type="ChEBI" id="CHEBI:17499"/>
        <dbReference type="ChEBI" id="CHEBI:29917"/>
        <dbReference type="ChEBI" id="CHEBI:29961"/>
        <dbReference type="ChEBI" id="CHEBI:57844"/>
        <dbReference type="ChEBI" id="CHEBI:57856"/>
        <dbReference type="ChEBI" id="CHEBI:59789"/>
        <dbReference type="ChEBI" id="CHEBI:64428"/>
        <dbReference type="ChEBI" id="CHEBI:73599"/>
        <dbReference type="EC" id="2.8.4.4"/>
    </reaction>
</comment>
<dbReference type="InterPro" id="IPR023404">
    <property type="entry name" value="rSAM_horseshoe"/>
</dbReference>
<dbReference type="SFLD" id="SFLDS00029">
    <property type="entry name" value="Radical_SAM"/>
    <property type="match status" value="1"/>
</dbReference>
<dbReference type="InterPro" id="IPR038135">
    <property type="entry name" value="Methylthiotransferase_N_sf"/>
</dbReference>
<evidence type="ECO:0000256" key="3">
    <source>
        <dbReference type="ARBA" id="ARBA00022679"/>
    </source>
</evidence>
<feature type="binding site" evidence="8">
    <location>
        <position position="13"/>
    </location>
    <ligand>
        <name>[4Fe-4S] cluster</name>
        <dbReference type="ChEBI" id="CHEBI:49883"/>
        <label>1</label>
    </ligand>
</feature>
<keyword evidence="5 8" id="KW-0479">Metal-binding</keyword>
<dbReference type="Gene3D" id="3.40.50.12160">
    <property type="entry name" value="Methylthiotransferase, N-terminal domain"/>
    <property type="match status" value="1"/>
</dbReference>
<sequence length="476" mass="52465">MSIKNFFVDLHGCAKNQVDAEILIGIMEGLGWSNCDSAESADLIIVNSCGFIESAKEESINAVINAKAVNPRAKILLAGCLAERYAEILKTDLPEADAVFGNGDLSRLPEVVERLFTKEKIKKSVLTPPQIGVCGGCRPKILNFPRSAYIKITEGCDNFCSFCAIPIIRGRLRSRPIAEITSEITEFVKKDFYEFNLIGQDLAAFQVEKNSAESGLAQLLTAISKIKGEFKVRLLYIHPDHFPLDILPIVTSDTRFLPYFDIPFQSGSEKIIKAMNRKGSPEIYLRLAEKIREAFKNSKSPYGEPCLRTTFLSGFPNETDNDFAATVDFLKNLKPLWSGGFTYSREEDTASYSFKNRVPKKIAEKRLAQIRELQTGITEKKLEEFIGKTLEVLVEELIPLGGESADSVNLNAPAENNGTVLALGRAWFQAPEVDGAVVLSFANGKKDLSGKPIHAGSVVKAKIISRNGFDLEAAVK</sequence>
<evidence type="ECO:0000256" key="4">
    <source>
        <dbReference type="ARBA" id="ARBA00022691"/>
    </source>
</evidence>
<dbReference type="Gene3D" id="2.40.50.140">
    <property type="entry name" value="Nucleic acid-binding proteins"/>
    <property type="match status" value="1"/>
</dbReference>
<comment type="similarity">
    <text evidence="8">Belongs to the methylthiotransferase family. RimO subfamily.</text>
</comment>
<dbReference type="GO" id="GO:0051539">
    <property type="term" value="F:4 iron, 4 sulfur cluster binding"/>
    <property type="evidence" value="ECO:0007669"/>
    <property type="project" value="UniProtKB-UniRule"/>
</dbReference>
<protein>
    <recommendedName>
        <fullName evidence="8">Ribosomal protein uS12 methylthiotransferase RimO</fullName>
        <shortName evidence="8">uS12 MTTase</shortName>
        <shortName evidence="8">uS12 methylthiotransferase</shortName>
        <ecNumber evidence="8">2.8.4.4</ecNumber>
    </recommendedName>
    <alternativeName>
        <fullName evidence="8">Ribosomal protein uS12 (aspartate-C(3))-methylthiotransferase</fullName>
    </alternativeName>
    <alternativeName>
        <fullName evidence="8">Ribosome maturation factor RimO</fullName>
    </alternativeName>
</protein>
<dbReference type="CDD" id="cd01335">
    <property type="entry name" value="Radical_SAM"/>
    <property type="match status" value="1"/>
</dbReference>
<dbReference type="InterPro" id="IPR005839">
    <property type="entry name" value="Methylthiotransferase"/>
</dbReference>
<reference evidence="11 12" key="1">
    <citation type="submission" date="2020-09" db="EMBL/GenBank/DDBJ databases">
        <title>Characterization of Treponema spp. from bovine digital dermatitis in Korea.</title>
        <authorList>
            <person name="Espiritu H.M."/>
            <person name="Cho Y.I."/>
            <person name="Mamuad L."/>
        </authorList>
    </citation>
    <scope>NUCLEOTIDE SEQUENCE [LARGE SCALE GENOMIC DNA]</scope>
    <source>
        <strain evidence="11 12">KS1</strain>
    </source>
</reference>
<dbReference type="InterPro" id="IPR005840">
    <property type="entry name" value="Ribosomal_uS12_MeSTrfase_RimO"/>
</dbReference>
<dbReference type="Pfam" id="PF04055">
    <property type="entry name" value="Radical_SAM"/>
    <property type="match status" value="1"/>
</dbReference>
<dbReference type="Pfam" id="PF00919">
    <property type="entry name" value="UPF0004"/>
    <property type="match status" value="1"/>
</dbReference>
<dbReference type="InterPro" id="IPR012340">
    <property type="entry name" value="NA-bd_OB-fold"/>
</dbReference>
<dbReference type="PROSITE" id="PS01278">
    <property type="entry name" value="MTTASE_RADICAL"/>
    <property type="match status" value="1"/>
</dbReference>
<dbReference type="PANTHER" id="PTHR43837:SF1">
    <property type="entry name" value="RIBOSOMAL PROTEIN US12 METHYLTHIOTRANSFERASE RIMO"/>
    <property type="match status" value="1"/>
</dbReference>
<dbReference type="SMART" id="SM00729">
    <property type="entry name" value="Elp3"/>
    <property type="match status" value="1"/>
</dbReference>
<dbReference type="GO" id="GO:0006400">
    <property type="term" value="P:tRNA modification"/>
    <property type="evidence" value="ECO:0007669"/>
    <property type="project" value="InterPro"/>
</dbReference>
<dbReference type="NCBIfam" id="TIGR00089">
    <property type="entry name" value="MiaB/RimO family radical SAM methylthiotransferase"/>
    <property type="match status" value="1"/>
</dbReference>
<dbReference type="Pfam" id="PF18693">
    <property type="entry name" value="TRAM_2"/>
    <property type="match status" value="1"/>
</dbReference>
<dbReference type="GO" id="GO:0103039">
    <property type="term" value="F:protein methylthiotransferase activity"/>
    <property type="evidence" value="ECO:0007669"/>
    <property type="project" value="UniProtKB-EC"/>
</dbReference>
<evidence type="ECO:0000256" key="5">
    <source>
        <dbReference type="ARBA" id="ARBA00022723"/>
    </source>
</evidence>
<dbReference type="GO" id="GO:0046872">
    <property type="term" value="F:metal ion binding"/>
    <property type="evidence" value="ECO:0007669"/>
    <property type="project" value="UniProtKB-KW"/>
</dbReference>
<keyword evidence="4 8" id="KW-0949">S-adenosyl-L-methionine</keyword>
<dbReference type="SFLD" id="SFLDG01082">
    <property type="entry name" value="B12-binding_domain_containing"/>
    <property type="match status" value="1"/>
</dbReference>
<feature type="binding site" evidence="8">
    <location>
        <position position="163"/>
    </location>
    <ligand>
        <name>[4Fe-4S] cluster</name>
        <dbReference type="ChEBI" id="CHEBI:49883"/>
        <label>2</label>
        <note>4Fe-4S-S-AdoMet</note>
    </ligand>
</feature>
<feature type="binding site" evidence="8">
    <location>
        <position position="80"/>
    </location>
    <ligand>
        <name>[4Fe-4S] cluster</name>
        <dbReference type="ChEBI" id="CHEBI:49883"/>
        <label>1</label>
    </ligand>
</feature>
<evidence type="ECO:0000313" key="11">
    <source>
        <dbReference type="EMBL" id="QOW61010.1"/>
    </source>
</evidence>